<keyword evidence="11" id="KW-1185">Reference proteome</keyword>
<comment type="catalytic activity">
    <reaction evidence="1">
        <text>Hydrolysis of Pro-|-Xaa &gt;&gt; Ala-|-Xaa in oligopeptides.</text>
        <dbReference type="EC" id="3.4.21.26"/>
    </reaction>
</comment>
<evidence type="ECO:0000256" key="4">
    <source>
        <dbReference type="ARBA" id="ARBA00022801"/>
    </source>
</evidence>
<dbReference type="STRING" id="1257118.L8H5Y2"/>
<comment type="similarity">
    <text evidence="2 6">Belongs to the peptidase S9A family.</text>
</comment>
<protein>
    <recommendedName>
        <fullName evidence="6">Prolyl endopeptidase</fullName>
        <ecNumber evidence="6">3.4.21.-</ecNumber>
    </recommendedName>
</protein>
<dbReference type="InterPro" id="IPR023302">
    <property type="entry name" value="Pept_S9A_N"/>
</dbReference>
<dbReference type="PROSITE" id="PS00708">
    <property type="entry name" value="PRO_ENDOPEP_SER"/>
    <property type="match status" value="1"/>
</dbReference>
<feature type="compositionally biased region" description="Polar residues" evidence="7">
    <location>
        <begin position="1"/>
        <end position="11"/>
    </location>
</feature>
<proteinExistence type="inferred from homology"/>
<dbReference type="AlphaFoldDB" id="L8H5Y2"/>
<dbReference type="OrthoDB" id="248387at2759"/>
<dbReference type="SUPFAM" id="SSF50993">
    <property type="entry name" value="Peptidase/esterase 'gauge' domain"/>
    <property type="match status" value="1"/>
</dbReference>
<evidence type="ECO:0000259" key="8">
    <source>
        <dbReference type="Pfam" id="PF00326"/>
    </source>
</evidence>
<feature type="domain" description="Peptidase S9 prolyl oligopeptidase catalytic" evidence="8">
    <location>
        <begin position="521"/>
        <end position="740"/>
    </location>
</feature>
<dbReference type="OMA" id="DGCKNAN"/>
<dbReference type="GO" id="GO:0004252">
    <property type="term" value="F:serine-type endopeptidase activity"/>
    <property type="evidence" value="ECO:0007669"/>
    <property type="project" value="UniProtKB-UniRule"/>
</dbReference>
<evidence type="ECO:0000256" key="1">
    <source>
        <dbReference type="ARBA" id="ARBA00001070"/>
    </source>
</evidence>
<evidence type="ECO:0000313" key="11">
    <source>
        <dbReference type="Proteomes" id="UP000011083"/>
    </source>
</evidence>
<evidence type="ECO:0000256" key="2">
    <source>
        <dbReference type="ARBA" id="ARBA00005228"/>
    </source>
</evidence>
<accession>L8H5Y2</accession>
<dbReference type="RefSeq" id="XP_004344010.1">
    <property type="nucleotide sequence ID" value="XM_004343960.1"/>
</dbReference>
<dbReference type="FunFam" id="3.40.50.1820:FF:000005">
    <property type="entry name" value="Prolyl endopeptidase"/>
    <property type="match status" value="1"/>
</dbReference>
<keyword evidence="4 6" id="KW-0378">Hydrolase</keyword>
<evidence type="ECO:0000256" key="7">
    <source>
        <dbReference type="SAM" id="MobiDB-lite"/>
    </source>
</evidence>
<dbReference type="VEuPathDB" id="AmoebaDB:ACA1_053300"/>
<dbReference type="GO" id="GO:0006508">
    <property type="term" value="P:proteolysis"/>
    <property type="evidence" value="ECO:0007669"/>
    <property type="project" value="UniProtKB-KW"/>
</dbReference>
<dbReference type="EC" id="3.4.21.-" evidence="6"/>
<dbReference type="InterPro" id="IPR029058">
    <property type="entry name" value="AB_hydrolase_fold"/>
</dbReference>
<dbReference type="GO" id="GO:0005829">
    <property type="term" value="C:cytosol"/>
    <property type="evidence" value="ECO:0007669"/>
    <property type="project" value="TreeGrafter"/>
</dbReference>
<evidence type="ECO:0000256" key="5">
    <source>
        <dbReference type="ARBA" id="ARBA00022825"/>
    </source>
</evidence>
<dbReference type="PANTHER" id="PTHR42881">
    <property type="entry name" value="PROLYL ENDOPEPTIDASE"/>
    <property type="match status" value="1"/>
</dbReference>
<dbReference type="InterPro" id="IPR001375">
    <property type="entry name" value="Peptidase_S9_cat"/>
</dbReference>
<name>L8H5Y2_ACACF</name>
<dbReference type="InterPro" id="IPR051167">
    <property type="entry name" value="Prolyl_oligopep/macrocyclase"/>
</dbReference>
<gene>
    <name evidence="10" type="ORF">ACA1_053300</name>
</gene>
<dbReference type="PANTHER" id="PTHR42881:SF2">
    <property type="entry name" value="PROLYL ENDOPEPTIDASE"/>
    <property type="match status" value="1"/>
</dbReference>
<evidence type="ECO:0000256" key="3">
    <source>
        <dbReference type="ARBA" id="ARBA00022670"/>
    </source>
</evidence>
<feature type="domain" description="Peptidase S9A N-terminal" evidence="9">
    <location>
        <begin position="40"/>
        <end position="452"/>
    </location>
</feature>
<reference evidence="10 11" key="1">
    <citation type="journal article" date="2013" name="Genome Biol.">
        <title>Genome of Acanthamoeba castellanii highlights extensive lateral gene transfer and early evolution of tyrosine kinase signaling.</title>
        <authorList>
            <person name="Clarke M."/>
            <person name="Lohan A.J."/>
            <person name="Liu B."/>
            <person name="Lagkouvardos I."/>
            <person name="Roy S."/>
            <person name="Zafar N."/>
            <person name="Bertelli C."/>
            <person name="Schilde C."/>
            <person name="Kianianmomeni A."/>
            <person name="Burglin T.R."/>
            <person name="Frech C."/>
            <person name="Turcotte B."/>
            <person name="Kopec K.O."/>
            <person name="Synnott J.M."/>
            <person name="Choo C."/>
            <person name="Paponov I."/>
            <person name="Finkler A."/>
            <person name="Soon Heng Tan C."/>
            <person name="Hutchins A.P."/>
            <person name="Weinmeier T."/>
            <person name="Rattei T."/>
            <person name="Chu J.S."/>
            <person name="Gimenez G."/>
            <person name="Irimia M."/>
            <person name="Rigden D.J."/>
            <person name="Fitzpatrick D.A."/>
            <person name="Lorenzo-Morales J."/>
            <person name="Bateman A."/>
            <person name="Chiu C.H."/>
            <person name="Tang P."/>
            <person name="Hegemann P."/>
            <person name="Fromm H."/>
            <person name="Raoult D."/>
            <person name="Greub G."/>
            <person name="Miranda-Saavedra D."/>
            <person name="Chen N."/>
            <person name="Nash P."/>
            <person name="Ginger M.L."/>
            <person name="Horn M."/>
            <person name="Schaap P."/>
            <person name="Caler L."/>
            <person name="Loftus B."/>
        </authorList>
    </citation>
    <scope>NUCLEOTIDE SEQUENCE [LARGE SCALE GENOMIC DNA]</scope>
    <source>
        <strain evidence="10 11">Neff</strain>
    </source>
</reference>
<dbReference type="SUPFAM" id="SSF53474">
    <property type="entry name" value="alpha/beta-Hydrolases"/>
    <property type="match status" value="1"/>
</dbReference>
<dbReference type="InterPro" id="IPR002471">
    <property type="entry name" value="Pept_S9_AS"/>
</dbReference>
<dbReference type="Proteomes" id="UP000011083">
    <property type="component" value="Unassembled WGS sequence"/>
</dbReference>
<keyword evidence="5 6" id="KW-0720">Serine protease</keyword>
<dbReference type="GO" id="GO:0070012">
    <property type="term" value="F:oligopeptidase activity"/>
    <property type="evidence" value="ECO:0007669"/>
    <property type="project" value="TreeGrafter"/>
</dbReference>
<feature type="region of interest" description="Disordered" evidence="7">
    <location>
        <begin position="1"/>
        <end position="29"/>
    </location>
</feature>
<dbReference type="Pfam" id="PF02897">
    <property type="entry name" value="Peptidase_S9_N"/>
    <property type="match status" value="1"/>
</dbReference>
<keyword evidence="3 6" id="KW-0645">Protease</keyword>
<dbReference type="EMBL" id="KB007909">
    <property type="protein sequence ID" value="ELR20607.1"/>
    <property type="molecule type" value="Genomic_DNA"/>
</dbReference>
<dbReference type="KEGG" id="acan:ACA1_053300"/>
<dbReference type="Gene3D" id="3.40.50.1820">
    <property type="entry name" value="alpha/beta hydrolase"/>
    <property type="match status" value="1"/>
</dbReference>
<evidence type="ECO:0000313" key="10">
    <source>
        <dbReference type="EMBL" id="ELR20607.1"/>
    </source>
</evidence>
<dbReference type="InterPro" id="IPR002470">
    <property type="entry name" value="Peptidase_S9A"/>
</dbReference>
<evidence type="ECO:0000259" key="9">
    <source>
        <dbReference type="Pfam" id="PF02897"/>
    </source>
</evidence>
<dbReference type="FunFam" id="2.130.10.120:FF:000001">
    <property type="entry name" value="Prolyl endopeptidase"/>
    <property type="match status" value="1"/>
</dbReference>
<evidence type="ECO:0000256" key="6">
    <source>
        <dbReference type="RuleBase" id="RU368024"/>
    </source>
</evidence>
<dbReference type="Gene3D" id="2.130.10.120">
    <property type="entry name" value="Prolyl oligopeptidase, N-terminal domain"/>
    <property type="match status" value="1"/>
</dbReference>
<dbReference type="GeneID" id="14921474"/>
<dbReference type="PRINTS" id="PR00862">
    <property type="entry name" value="PROLIGOPTASE"/>
</dbReference>
<sequence>MHRTRSNSNLSDLKPDEDLLKKIGKKSGMASNTAKTWAYPNTRRDESVVDEHGVADPYRWLEDPDSEETRAWVEEQNKLTFGFLEECDYRGKIHERLKEVYNYPKYSCPFKRGDRFYFFKNDGLQNQSVLYTQETLDAEPTVFMDPNTLSEDGTASLGTRAFSESGAYYAHGIQRSGSDWQTVYVKQVASGDNLPDKLEWVKFSSIAWTHDDKGFFYARYPPPPKIDSTEGGKAGSEVDTNLHQKVYYHKLGTSQEEDPLIFETPDEPTLIFGVEVTDDGRYLLLTHHKGTAPVNKLYYYDLARFEPAAGGDHGLSVVKLVDNWEAQYEYITNEGTLFWFKTNLKAPKNKLITIDLTRPDESEWKELVAESEDVLDYAICFDHDKLALGYIHHVQTVLYVHALVSGERLLSIPMPAPGTVQEISGKKKESYLFYYFVSFLYPGTIFLYDRTSKHGTEPVPFREIQVPGFDASLFATEQVFYTSRDGTRVPMFVVSKRDTPRDGSAPVYLYGYGGFSISIQPSFSSFRMVLMQNLNVTVAIANIRGGGEYGEDWHTAGTLEKKQNVFDDFIGAAEWLVEHRYTSPARIVIVGGSNGGLLVGACTNQRPDLFGCAVAQVGVLDMLRFHKFTIGHAWTPDYGCADNDADFQYLIKYSPVHNVRPGTTYPAVLLTTGDHDDRVVPLHSYKYISALQHTVGSYEKQVQPLMIRIETKAGHGGGKPTSKAIEEAADTYTFIARTLGLTWTD</sequence>
<organism evidence="10 11">
    <name type="scientific">Acanthamoeba castellanii (strain ATCC 30010 / Neff)</name>
    <dbReference type="NCBI Taxonomy" id="1257118"/>
    <lineage>
        <taxon>Eukaryota</taxon>
        <taxon>Amoebozoa</taxon>
        <taxon>Discosea</taxon>
        <taxon>Longamoebia</taxon>
        <taxon>Centramoebida</taxon>
        <taxon>Acanthamoebidae</taxon>
        <taxon>Acanthamoeba</taxon>
    </lineage>
</organism>
<dbReference type="Pfam" id="PF00326">
    <property type="entry name" value="Peptidase_S9"/>
    <property type="match status" value="1"/>
</dbReference>